<protein>
    <submittedName>
        <fullName evidence="3">Uncharacterized protein</fullName>
    </submittedName>
</protein>
<evidence type="ECO:0000313" key="3">
    <source>
        <dbReference type="EMBL" id="KIY93057.1"/>
    </source>
</evidence>
<gene>
    <name evidence="3" type="ORF">MNEG_14905</name>
</gene>
<organism evidence="3 4">
    <name type="scientific">Monoraphidium neglectum</name>
    <dbReference type="NCBI Taxonomy" id="145388"/>
    <lineage>
        <taxon>Eukaryota</taxon>
        <taxon>Viridiplantae</taxon>
        <taxon>Chlorophyta</taxon>
        <taxon>core chlorophytes</taxon>
        <taxon>Chlorophyceae</taxon>
        <taxon>CS clade</taxon>
        <taxon>Sphaeropleales</taxon>
        <taxon>Selenastraceae</taxon>
        <taxon>Monoraphidium</taxon>
    </lineage>
</organism>
<dbReference type="InterPro" id="IPR019363">
    <property type="entry name" value="LDAH"/>
</dbReference>
<dbReference type="RefSeq" id="XP_013892077.1">
    <property type="nucleotide sequence ID" value="XM_014036623.1"/>
</dbReference>
<dbReference type="KEGG" id="mng:MNEG_14905"/>
<dbReference type="Pfam" id="PF10230">
    <property type="entry name" value="LIDHydrolase"/>
    <property type="match status" value="1"/>
</dbReference>
<dbReference type="PANTHER" id="PTHR13390">
    <property type="entry name" value="LIPASE"/>
    <property type="match status" value="1"/>
</dbReference>
<dbReference type="Proteomes" id="UP000054498">
    <property type="component" value="Unassembled WGS sequence"/>
</dbReference>
<feature type="region of interest" description="Disordered" evidence="2">
    <location>
        <begin position="104"/>
        <end position="131"/>
    </location>
</feature>
<dbReference type="GeneID" id="25732513"/>
<dbReference type="GO" id="GO:0019915">
    <property type="term" value="P:lipid storage"/>
    <property type="evidence" value="ECO:0007669"/>
    <property type="project" value="InterPro"/>
</dbReference>
<dbReference type="OrthoDB" id="448051at2759"/>
<keyword evidence="4" id="KW-1185">Reference proteome</keyword>
<dbReference type="EMBL" id="KK105083">
    <property type="protein sequence ID" value="KIY93057.1"/>
    <property type="molecule type" value="Genomic_DNA"/>
</dbReference>
<dbReference type="AlphaFoldDB" id="A0A0D2IYU9"/>
<sequence length="131" mass="13264">MASLAPLLALGAGADAPSAAAQRAPAASVAFEIKSRVVSVTGVPTEVICATSSGHEPPQLQVVIFPGNPGSCRFYVAFMEALFSDCFGGRADVLAVSHAGHEQGSAGDRVRGTAGGVRCVPPGRRRAPHLA</sequence>
<accession>A0A0D2IYU9</accession>
<dbReference type="PANTHER" id="PTHR13390:SF0">
    <property type="entry name" value="LIPID DROPLET-ASSOCIATED HYDROLASE"/>
    <property type="match status" value="1"/>
</dbReference>
<reference evidence="3 4" key="1">
    <citation type="journal article" date="2013" name="BMC Genomics">
        <title>Reconstruction of the lipid metabolism for the microalga Monoraphidium neglectum from its genome sequence reveals characteristics suitable for biofuel production.</title>
        <authorList>
            <person name="Bogen C."/>
            <person name="Al-Dilaimi A."/>
            <person name="Albersmeier A."/>
            <person name="Wichmann J."/>
            <person name="Grundmann M."/>
            <person name="Rupp O."/>
            <person name="Lauersen K.J."/>
            <person name="Blifernez-Klassen O."/>
            <person name="Kalinowski J."/>
            <person name="Goesmann A."/>
            <person name="Mussgnug J.H."/>
            <person name="Kruse O."/>
        </authorList>
    </citation>
    <scope>NUCLEOTIDE SEQUENCE [LARGE SCALE GENOMIC DNA]</scope>
    <source>
        <strain evidence="3 4">SAG 48.87</strain>
    </source>
</reference>
<name>A0A0D2IYU9_9CHLO</name>
<keyword evidence="1" id="KW-0378">Hydrolase</keyword>
<dbReference type="GO" id="GO:0005811">
    <property type="term" value="C:lipid droplet"/>
    <property type="evidence" value="ECO:0007669"/>
    <property type="project" value="InterPro"/>
</dbReference>
<evidence type="ECO:0000256" key="2">
    <source>
        <dbReference type="SAM" id="MobiDB-lite"/>
    </source>
</evidence>
<dbReference type="GO" id="GO:0016298">
    <property type="term" value="F:lipase activity"/>
    <property type="evidence" value="ECO:0007669"/>
    <property type="project" value="InterPro"/>
</dbReference>
<proteinExistence type="predicted"/>
<evidence type="ECO:0000256" key="1">
    <source>
        <dbReference type="ARBA" id="ARBA00022801"/>
    </source>
</evidence>
<evidence type="ECO:0000313" key="4">
    <source>
        <dbReference type="Proteomes" id="UP000054498"/>
    </source>
</evidence>